<evidence type="ECO:0000256" key="2">
    <source>
        <dbReference type="ARBA" id="ARBA00022448"/>
    </source>
</evidence>
<dbReference type="EMBL" id="CP019434">
    <property type="protein sequence ID" value="APZ41863.1"/>
    <property type="molecule type" value="Genomic_DNA"/>
</dbReference>
<dbReference type="GO" id="GO:1904680">
    <property type="term" value="F:peptide transmembrane transporter activity"/>
    <property type="evidence" value="ECO:0007669"/>
    <property type="project" value="TreeGrafter"/>
</dbReference>
<keyword evidence="7" id="KW-1185">Reference proteome</keyword>
<name>A0A1P8UDI3_9GAMM</name>
<dbReference type="Gene3D" id="3.90.76.10">
    <property type="entry name" value="Dipeptide-binding Protein, Domain 1"/>
    <property type="match status" value="1"/>
</dbReference>
<dbReference type="InterPro" id="IPR000914">
    <property type="entry name" value="SBP_5_dom"/>
</dbReference>
<dbReference type="InterPro" id="IPR030678">
    <property type="entry name" value="Peptide/Ni-bd"/>
</dbReference>
<dbReference type="Proteomes" id="UP000243807">
    <property type="component" value="Chromosome"/>
</dbReference>
<dbReference type="KEGG" id="afy:BW247_01085"/>
<reference evidence="6 7" key="1">
    <citation type="submission" date="2017-01" db="EMBL/GenBank/DDBJ databases">
        <title>Draft sequence of Acidihalobacter ferrooxidans strain DSM 14175 (strain V8).</title>
        <authorList>
            <person name="Khaleque H.N."/>
            <person name="Ramsay J.P."/>
            <person name="Murphy R.J.T."/>
            <person name="Kaksonen A.H."/>
            <person name="Boxall N.J."/>
            <person name="Watkin E.L.J."/>
        </authorList>
    </citation>
    <scope>NUCLEOTIDE SEQUENCE [LARGE SCALE GENOMIC DNA]</scope>
    <source>
        <strain evidence="6 7">V8</strain>
    </source>
</reference>
<proteinExistence type="inferred from homology"/>
<dbReference type="PANTHER" id="PTHR30290:SF9">
    <property type="entry name" value="OLIGOPEPTIDE-BINDING PROTEIN APPA"/>
    <property type="match status" value="1"/>
</dbReference>
<dbReference type="GO" id="GO:0015833">
    <property type="term" value="P:peptide transport"/>
    <property type="evidence" value="ECO:0007669"/>
    <property type="project" value="TreeGrafter"/>
</dbReference>
<keyword evidence="2" id="KW-0813">Transport</keyword>
<dbReference type="PANTHER" id="PTHR30290">
    <property type="entry name" value="PERIPLASMIC BINDING COMPONENT OF ABC TRANSPORTER"/>
    <property type="match status" value="1"/>
</dbReference>
<dbReference type="PIRSF" id="PIRSF002741">
    <property type="entry name" value="MppA"/>
    <property type="match status" value="1"/>
</dbReference>
<dbReference type="RefSeq" id="WP_076835210.1">
    <property type="nucleotide sequence ID" value="NZ_CP019434.1"/>
</dbReference>
<feature type="signal peptide" evidence="4">
    <location>
        <begin position="1"/>
        <end position="28"/>
    </location>
</feature>
<sequence length="525" mass="57664">MISIRSHAKPLLLALAAGGYGLCGIAHAAPSNTLIVGQSAAVKSLDPATVTSASDYRIDENIYQGLVGFKSGTLTPAPSLATRWTIGDKGLTYTFHLRRGVRFQDGTPFNAQAVKFNFDRMLDKSDPYHDTGPFPLATLFYGDIARIDTPNADTVVFHLKHAYAPFLTNLAYPAGLIVSPAAVKRYGKDYGSHPVGTGPFEFASWQRGREITLTRNPHYWGTPANLDKVIFKPVPNTQTRMAELLSGSIDLMYGVPAESLKLFRGNPRFTIHAQVAPSAWYVMLNQKQKPLHNRLVRQALNYAVNKRAIAEDILKGTAVPANGLMSPAFKATWDSHLAPYAYNPAKARKLLREAGYPHGFSTTFYVPTNGSGMLAPVAMASVIQNDLAQVGVKVKLRTFTWTTYLDKVNPGLKPDVGMAEMAWITNNPFTLPNLTLRTGAWPDKGGFNSGYYSNPEVDTLMAQARRATNPARQAAIYTRLQKIVHNDPPWIFVVNAKQVAVTSSRVQGFKLQPSYFLLLDGVHLK</sequence>
<dbReference type="Pfam" id="PF00496">
    <property type="entry name" value="SBP_bac_5"/>
    <property type="match status" value="1"/>
</dbReference>
<accession>A0A1P8UDI3</accession>
<feature type="domain" description="Solute-binding protein family 5" evidence="5">
    <location>
        <begin position="76"/>
        <end position="432"/>
    </location>
</feature>
<dbReference type="AlphaFoldDB" id="A0A1P8UDI3"/>
<dbReference type="InterPro" id="IPR039424">
    <property type="entry name" value="SBP_5"/>
</dbReference>
<dbReference type="GO" id="GO:0043190">
    <property type="term" value="C:ATP-binding cassette (ABC) transporter complex"/>
    <property type="evidence" value="ECO:0007669"/>
    <property type="project" value="InterPro"/>
</dbReference>
<feature type="chain" id="PRO_5013179310" evidence="4">
    <location>
        <begin position="29"/>
        <end position="525"/>
    </location>
</feature>
<dbReference type="Gene3D" id="3.40.190.10">
    <property type="entry name" value="Periplasmic binding protein-like II"/>
    <property type="match status" value="1"/>
</dbReference>
<keyword evidence="3 4" id="KW-0732">Signal</keyword>
<organism evidence="6 7">
    <name type="scientific">Acidihalobacter ferrooxydans</name>
    <dbReference type="NCBI Taxonomy" id="1765967"/>
    <lineage>
        <taxon>Bacteria</taxon>
        <taxon>Pseudomonadati</taxon>
        <taxon>Pseudomonadota</taxon>
        <taxon>Gammaproteobacteria</taxon>
        <taxon>Chromatiales</taxon>
        <taxon>Ectothiorhodospiraceae</taxon>
        <taxon>Acidihalobacter</taxon>
    </lineage>
</organism>
<gene>
    <name evidence="6" type="ORF">BW247_01085</name>
</gene>
<dbReference type="OrthoDB" id="9801912at2"/>
<evidence type="ECO:0000256" key="3">
    <source>
        <dbReference type="ARBA" id="ARBA00022729"/>
    </source>
</evidence>
<evidence type="ECO:0000256" key="4">
    <source>
        <dbReference type="SAM" id="SignalP"/>
    </source>
</evidence>
<dbReference type="Gene3D" id="3.10.105.10">
    <property type="entry name" value="Dipeptide-binding Protein, Domain 3"/>
    <property type="match status" value="1"/>
</dbReference>
<evidence type="ECO:0000259" key="5">
    <source>
        <dbReference type="Pfam" id="PF00496"/>
    </source>
</evidence>
<comment type="similarity">
    <text evidence="1">Belongs to the bacterial solute-binding protein 5 family.</text>
</comment>
<dbReference type="GO" id="GO:0030288">
    <property type="term" value="C:outer membrane-bounded periplasmic space"/>
    <property type="evidence" value="ECO:0007669"/>
    <property type="project" value="UniProtKB-ARBA"/>
</dbReference>
<dbReference type="CDD" id="cd08493">
    <property type="entry name" value="PBP2_DppA_like"/>
    <property type="match status" value="1"/>
</dbReference>
<protein>
    <submittedName>
        <fullName evidence="6">ABC transporter substrate-binding protein</fullName>
    </submittedName>
</protein>
<evidence type="ECO:0000256" key="1">
    <source>
        <dbReference type="ARBA" id="ARBA00005695"/>
    </source>
</evidence>
<dbReference type="STRING" id="1765967.BW247_01085"/>
<evidence type="ECO:0000313" key="6">
    <source>
        <dbReference type="EMBL" id="APZ41863.1"/>
    </source>
</evidence>
<dbReference type="SUPFAM" id="SSF53850">
    <property type="entry name" value="Periplasmic binding protein-like II"/>
    <property type="match status" value="1"/>
</dbReference>
<evidence type="ECO:0000313" key="7">
    <source>
        <dbReference type="Proteomes" id="UP000243807"/>
    </source>
</evidence>